<gene>
    <name evidence="1" type="ORF">M421DRAFT_107076</name>
</gene>
<protein>
    <submittedName>
        <fullName evidence="1">Uncharacterized protein</fullName>
    </submittedName>
</protein>
<dbReference type="RefSeq" id="XP_033454122.1">
    <property type="nucleotide sequence ID" value="XM_033587145.1"/>
</dbReference>
<dbReference type="AlphaFoldDB" id="A0A6A5S358"/>
<proteinExistence type="predicted"/>
<dbReference type="Proteomes" id="UP000800082">
    <property type="component" value="Unassembled WGS sequence"/>
</dbReference>
<evidence type="ECO:0000313" key="2">
    <source>
        <dbReference type="Proteomes" id="UP000800082"/>
    </source>
</evidence>
<name>A0A6A5S358_9PLEO</name>
<evidence type="ECO:0000313" key="1">
    <source>
        <dbReference type="EMBL" id="KAF1933874.1"/>
    </source>
</evidence>
<accession>A0A6A5S358</accession>
<sequence length="138" mass="15507">MYVGRVKPRIRVRRAFPRAVVCLAAQIQAVIPTPYGARCLLPEHRQRVPPLSHFGRATTALLVLWPIDLSIDWTRICRAWKTQIELNCAWKKPVMKAVMQSYNPSCVGHSIMIATIPVSNQGLISRCMLSPSINSTTI</sequence>
<keyword evidence="2" id="KW-1185">Reference proteome</keyword>
<reference evidence="1" key="1">
    <citation type="journal article" date="2020" name="Stud. Mycol.">
        <title>101 Dothideomycetes genomes: a test case for predicting lifestyles and emergence of pathogens.</title>
        <authorList>
            <person name="Haridas S."/>
            <person name="Albert R."/>
            <person name="Binder M."/>
            <person name="Bloem J."/>
            <person name="Labutti K."/>
            <person name="Salamov A."/>
            <person name="Andreopoulos B."/>
            <person name="Baker S."/>
            <person name="Barry K."/>
            <person name="Bills G."/>
            <person name="Bluhm B."/>
            <person name="Cannon C."/>
            <person name="Castanera R."/>
            <person name="Culley D."/>
            <person name="Daum C."/>
            <person name="Ezra D."/>
            <person name="Gonzalez J."/>
            <person name="Henrissat B."/>
            <person name="Kuo A."/>
            <person name="Liang C."/>
            <person name="Lipzen A."/>
            <person name="Lutzoni F."/>
            <person name="Magnuson J."/>
            <person name="Mondo S."/>
            <person name="Nolan M."/>
            <person name="Ohm R."/>
            <person name="Pangilinan J."/>
            <person name="Park H.-J."/>
            <person name="Ramirez L."/>
            <person name="Alfaro M."/>
            <person name="Sun H."/>
            <person name="Tritt A."/>
            <person name="Yoshinaga Y."/>
            <person name="Zwiers L.-H."/>
            <person name="Turgeon B."/>
            <person name="Goodwin S."/>
            <person name="Spatafora J."/>
            <person name="Crous P."/>
            <person name="Grigoriev I."/>
        </authorList>
    </citation>
    <scope>NUCLEOTIDE SEQUENCE</scope>
    <source>
        <strain evidence="1">CBS 183.55</strain>
    </source>
</reference>
<dbReference type="GeneID" id="54344791"/>
<dbReference type="EMBL" id="ML978956">
    <property type="protein sequence ID" value="KAF1933874.1"/>
    <property type="molecule type" value="Genomic_DNA"/>
</dbReference>
<organism evidence="1 2">
    <name type="scientific">Didymella exigua CBS 183.55</name>
    <dbReference type="NCBI Taxonomy" id="1150837"/>
    <lineage>
        <taxon>Eukaryota</taxon>
        <taxon>Fungi</taxon>
        <taxon>Dikarya</taxon>
        <taxon>Ascomycota</taxon>
        <taxon>Pezizomycotina</taxon>
        <taxon>Dothideomycetes</taxon>
        <taxon>Pleosporomycetidae</taxon>
        <taxon>Pleosporales</taxon>
        <taxon>Pleosporineae</taxon>
        <taxon>Didymellaceae</taxon>
        <taxon>Didymella</taxon>
    </lineage>
</organism>